<accession>A0A9P4U004</accession>
<dbReference type="SUPFAM" id="SSF53187">
    <property type="entry name" value="Zn-dependent exopeptidases"/>
    <property type="match status" value="1"/>
</dbReference>
<dbReference type="OrthoDB" id="4676at2759"/>
<dbReference type="Pfam" id="PF01546">
    <property type="entry name" value="Peptidase_M20"/>
    <property type="match status" value="1"/>
</dbReference>
<gene>
    <name evidence="4" type="ORF">EJ08DRAFT_629297</name>
</gene>
<evidence type="ECO:0000313" key="5">
    <source>
        <dbReference type="Proteomes" id="UP000800235"/>
    </source>
</evidence>
<sequence length="499" mass="54179">MASLAIYEFLPKKLCLSRNLTPQNHTIKSHLSPSSIRFFSTSPRWNLRVSEFSSSDFNSLKVNQNRLMDTIHHTCQWGTGQRWGDTPTETGMKRLALTDSDKSARDWFVSETQSLGCKTTIDAMGNIFAVRPGLNNDAPPTYAGSHLDTQPSGGRYDGILGIVAGLEMLRVLNENWVETEYPVGVVNWTNEEGARFPISMVSSAVWAHQIPLEQAHNLKEVGSGTATQKSELQKIGYLGSTPAAHTSIPLSAHFELHIEQGPILETSSSLIGIVTGVQAYKWFTITVTGKDTHTGTTPFATRADAMLTASKMILQSHRIATKHGGLASTGILNLEPGSTNTVPGIVRFSLDIRSGKDEVVEAMEKEVREVFAKIARGENVDGLNDGCTDGKPCIVDITTDSDSKAVKFHEDCIGCVRDAAGGLFGEKTEELTRELASGAGHDSVNTSKVCPTSMIFVPSKDGVSHNPAEYTKPEDCATGAQVLLGAVLRYDRLRKDRGE</sequence>
<dbReference type="InterPro" id="IPR011650">
    <property type="entry name" value="Peptidase_M20_dimer"/>
</dbReference>
<protein>
    <submittedName>
        <fullName evidence="4">Amidase</fullName>
    </submittedName>
</protein>
<dbReference type="InterPro" id="IPR010158">
    <property type="entry name" value="Amidase_Cbmase"/>
</dbReference>
<comment type="caution">
    <text evidence="4">The sequence shown here is derived from an EMBL/GenBank/DDBJ whole genome shotgun (WGS) entry which is preliminary data.</text>
</comment>
<evidence type="ECO:0000256" key="1">
    <source>
        <dbReference type="ARBA" id="ARBA00006247"/>
    </source>
</evidence>
<keyword evidence="5" id="KW-1185">Reference proteome</keyword>
<evidence type="ECO:0000256" key="2">
    <source>
        <dbReference type="ARBA" id="ARBA00022801"/>
    </source>
</evidence>
<feature type="domain" description="Peptidase M20 dimerisation" evidence="3">
    <location>
        <begin position="279"/>
        <end position="376"/>
    </location>
</feature>
<keyword evidence="2" id="KW-0378">Hydrolase</keyword>
<dbReference type="Gene3D" id="3.30.70.360">
    <property type="match status" value="1"/>
</dbReference>
<dbReference type="Gene3D" id="3.40.630.10">
    <property type="entry name" value="Zn peptidases"/>
    <property type="match status" value="1"/>
</dbReference>
<evidence type="ECO:0000259" key="3">
    <source>
        <dbReference type="Pfam" id="PF07687"/>
    </source>
</evidence>
<dbReference type="PANTHER" id="PTHR32494">
    <property type="entry name" value="ALLANTOATE DEIMINASE-RELATED"/>
    <property type="match status" value="1"/>
</dbReference>
<dbReference type="Proteomes" id="UP000800235">
    <property type="component" value="Unassembled WGS sequence"/>
</dbReference>
<organism evidence="4 5">
    <name type="scientific">Tothia fuscella</name>
    <dbReference type="NCBI Taxonomy" id="1048955"/>
    <lineage>
        <taxon>Eukaryota</taxon>
        <taxon>Fungi</taxon>
        <taxon>Dikarya</taxon>
        <taxon>Ascomycota</taxon>
        <taxon>Pezizomycotina</taxon>
        <taxon>Dothideomycetes</taxon>
        <taxon>Pleosporomycetidae</taxon>
        <taxon>Venturiales</taxon>
        <taxon>Cylindrosympodiaceae</taxon>
        <taxon>Tothia</taxon>
    </lineage>
</organism>
<dbReference type="CDD" id="cd03884">
    <property type="entry name" value="M20_bAS"/>
    <property type="match status" value="1"/>
</dbReference>
<reference evidence="4" key="1">
    <citation type="journal article" date="2020" name="Stud. Mycol.">
        <title>101 Dothideomycetes genomes: a test case for predicting lifestyles and emergence of pathogens.</title>
        <authorList>
            <person name="Haridas S."/>
            <person name="Albert R."/>
            <person name="Binder M."/>
            <person name="Bloem J."/>
            <person name="Labutti K."/>
            <person name="Salamov A."/>
            <person name="Andreopoulos B."/>
            <person name="Baker S."/>
            <person name="Barry K."/>
            <person name="Bills G."/>
            <person name="Bluhm B."/>
            <person name="Cannon C."/>
            <person name="Castanera R."/>
            <person name="Culley D."/>
            <person name="Daum C."/>
            <person name="Ezra D."/>
            <person name="Gonzalez J."/>
            <person name="Henrissat B."/>
            <person name="Kuo A."/>
            <person name="Liang C."/>
            <person name="Lipzen A."/>
            <person name="Lutzoni F."/>
            <person name="Magnuson J."/>
            <person name="Mondo S."/>
            <person name="Nolan M."/>
            <person name="Ohm R."/>
            <person name="Pangilinan J."/>
            <person name="Park H.-J."/>
            <person name="Ramirez L."/>
            <person name="Alfaro M."/>
            <person name="Sun H."/>
            <person name="Tritt A."/>
            <person name="Yoshinaga Y."/>
            <person name="Zwiers L.-H."/>
            <person name="Turgeon B."/>
            <person name="Goodwin S."/>
            <person name="Spatafora J."/>
            <person name="Crous P."/>
            <person name="Grigoriev I."/>
        </authorList>
    </citation>
    <scope>NUCLEOTIDE SEQUENCE</scope>
    <source>
        <strain evidence="4">CBS 130266</strain>
    </source>
</reference>
<dbReference type="SUPFAM" id="SSF55031">
    <property type="entry name" value="Bacterial exopeptidase dimerisation domain"/>
    <property type="match status" value="1"/>
</dbReference>
<dbReference type="AlphaFoldDB" id="A0A9P4U004"/>
<evidence type="ECO:0000313" key="4">
    <source>
        <dbReference type="EMBL" id="KAF2433069.1"/>
    </source>
</evidence>
<dbReference type="EMBL" id="MU007022">
    <property type="protein sequence ID" value="KAF2433069.1"/>
    <property type="molecule type" value="Genomic_DNA"/>
</dbReference>
<dbReference type="InterPro" id="IPR036264">
    <property type="entry name" value="Bact_exopeptidase_dim_dom"/>
</dbReference>
<dbReference type="Pfam" id="PF07687">
    <property type="entry name" value="M20_dimer"/>
    <property type="match status" value="1"/>
</dbReference>
<dbReference type="PANTHER" id="PTHR32494:SF5">
    <property type="entry name" value="ALLANTOATE AMIDOHYDROLASE"/>
    <property type="match status" value="1"/>
</dbReference>
<dbReference type="InterPro" id="IPR002933">
    <property type="entry name" value="Peptidase_M20"/>
</dbReference>
<dbReference type="GO" id="GO:0016813">
    <property type="term" value="F:hydrolase activity, acting on carbon-nitrogen (but not peptide) bonds, in linear amidines"/>
    <property type="evidence" value="ECO:0007669"/>
    <property type="project" value="InterPro"/>
</dbReference>
<dbReference type="NCBIfam" id="TIGR01879">
    <property type="entry name" value="hydantase"/>
    <property type="match status" value="1"/>
</dbReference>
<name>A0A9P4U004_9PEZI</name>
<proteinExistence type="inferred from homology"/>
<comment type="similarity">
    <text evidence="1">Belongs to the peptidase M20A family.</text>
</comment>